<feature type="chain" id="PRO_5003670238" description="YncI copper-binding domain-containing protein" evidence="3">
    <location>
        <begin position="29"/>
        <end position="221"/>
    </location>
</feature>
<name>I3E3I4_BACMM</name>
<dbReference type="InterPro" id="IPR038507">
    <property type="entry name" value="YcnI-like_sf"/>
</dbReference>
<dbReference type="Pfam" id="PF07987">
    <property type="entry name" value="DUF1775"/>
    <property type="match status" value="1"/>
</dbReference>
<feature type="compositionally biased region" description="Basic and acidic residues" evidence="1">
    <location>
        <begin position="161"/>
        <end position="186"/>
    </location>
</feature>
<dbReference type="Proteomes" id="UP000027602">
    <property type="component" value="Chromosome"/>
</dbReference>
<organism evidence="5 6">
    <name type="scientific">Bacillus methanolicus (strain MGA3 / ATCC 53907)</name>
    <dbReference type="NCBI Taxonomy" id="796606"/>
    <lineage>
        <taxon>Bacteria</taxon>
        <taxon>Bacillati</taxon>
        <taxon>Bacillota</taxon>
        <taxon>Bacilli</taxon>
        <taxon>Bacillales</taxon>
        <taxon>Bacillaceae</taxon>
        <taxon>Bacillus</taxon>
    </lineage>
</organism>
<gene>
    <name evidence="5" type="ORF">BMMGA3_02005</name>
</gene>
<feature type="domain" description="YncI copper-binding" evidence="4">
    <location>
        <begin position="29"/>
        <end position="146"/>
    </location>
</feature>
<accession>I3E3I4</accession>
<keyword evidence="6" id="KW-1185">Reference proteome</keyword>
<evidence type="ECO:0000256" key="1">
    <source>
        <dbReference type="SAM" id="MobiDB-lite"/>
    </source>
</evidence>
<dbReference type="InterPro" id="IPR012533">
    <property type="entry name" value="YcnI-copper_dom"/>
</dbReference>
<keyword evidence="2" id="KW-1133">Transmembrane helix</keyword>
<dbReference type="AlphaFoldDB" id="I3E3I4"/>
<dbReference type="eggNOG" id="COG4549">
    <property type="taxonomic scope" value="Bacteria"/>
</dbReference>
<keyword evidence="2" id="KW-0472">Membrane</keyword>
<dbReference type="HOGENOM" id="CLU_087540_2_0_9"/>
<dbReference type="EMBL" id="CP007739">
    <property type="protein sequence ID" value="AIE58871.1"/>
    <property type="molecule type" value="Genomic_DNA"/>
</dbReference>
<protein>
    <recommendedName>
        <fullName evidence="4">YncI copper-binding domain-containing protein</fullName>
    </recommendedName>
</protein>
<feature type="transmembrane region" description="Helical" evidence="2">
    <location>
        <begin position="200"/>
        <end position="218"/>
    </location>
</feature>
<dbReference type="RefSeq" id="WP_003348288.1">
    <property type="nucleotide sequence ID" value="NZ_ADWW01000003.1"/>
</dbReference>
<keyword evidence="2" id="KW-0812">Transmembrane</keyword>
<dbReference type="STRING" id="796606.BMMGA3_02005"/>
<dbReference type="Gene3D" id="2.60.40.2230">
    <property type="entry name" value="Uncharacterised protein YcnI-like PF07987, DUF1775"/>
    <property type="match status" value="1"/>
</dbReference>
<dbReference type="CDD" id="cd08545">
    <property type="entry name" value="YcnI_like"/>
    <property type="match status" value="1"/>
</dbReference>
<feature type="region of interest" description="Disordered" evidence="1">
    <location>
        <begin position="157"/>
        <end position="195"/>
    </location>
</feature>
<evidence type="ECO:0000313" key="6">
    <source>
        <dbReference type="Proteomes" id="UP000027602"/>
    </source>
</evidence>
<evidence type="ECO:0000259" key="4">
    <source>
        <dbReference type="Pfam" id="PF07987"/>
    </source>
</evidence>
<dbReference type="OrthoDB" id="69896at2"/>
<dbReference type="KEGG" id="bmet:BMMGA3_02005"/>
<evidence type="ECO:0000256" key="2">
    <source>
        <dbReference type="SAM" id="Phobius"/>
    </source>
</evidence>
<feature type="signal peptide" evidence="3">
    <location>
        <begin position="1"/>
        <end position="28"/>
    </location>
</feature>
<evidence type="ECO:0000256" key="3">
    <source>
        <dbReference type="SAM" id="SignalP"/>
    </source>
</evidence>
<evidence type="ECO:0000313" key="5">
    <source>
        <dbReference type="EMBL" id="AIE58871.1"/>
    </source>
</evidence>
<sequence>MKNIFKKSSAILISTMTAMALFAGTASAHVTVNPSTSATGAWETYTVKVPVEKNVATTKVTLKIPKGIEYKLYEPVPGWTTTTEKDKSGKVTSITWTANGEGILPGQFQRFSFVAKNPDKEQDAAWDAYQYYKDNSIVEWTGNEGADTPHSITKISASPATEEHQETDHHHGHHADHDDSVKEKSAANESDDDGTQTTTMALSIIALLLSIGALIMGFRRK</sequence>
<keyword evidence="3" id="KW-0732">Signal</keyword>
<reference evidence="5 6" key="1">
    <citation type="journal article" date="2015" name="BMC Genomics">
        <title>Transcriptome analysis of thermophilic methylotrophic Bacillus methanolicus MGA3 using RNA-sequencing provides detailed insights into its previously uncharted transcriptional landscape.</title>
        <authorList>
            <person name="Irla M."/>
            <person name="Neshat A."/>
            <person name="Brautaset T."/>
            <person name="Ruckert C."/>
            <person name="Kalinowski J."/>
            <person name="Wendisch V.F."/>
        </authorList>
    </citation>
    <scope>NUCLEOTIDE SEQUENCE [LARGE SCALE GENOMIC DNA]</scope>
    <source>
        <strain evidence="6">MGA3 / ATCC 53907</strain>
    </source>
</reference>
<proteinExistence type="predicted"/>